<reference evidence="1" key="1">
    <citation type="submission" date="2013-12" db="EMBL/GenBank/DDBJ databases">
        <title>The Genome Sequence of Aphanomyces astaci APO3.</title>
        <authorList>
            <consortium name="The Broad Institute Genomics Platform"/>
            <person name="Russ C."/>
            <person name="Tyler B."/>
            <person name="van West P."/>
            <person name="Dieguez-Uribeondo J."/>
            <person name="Young S.K."/>
            <person name="Zeng Q."/>
            <person name="Gargeya S."/>
            <person name="Fitzgerald M."/>
            <person name="Abouelleil A."/>
            <person name="Alvarado L."/>
            <person name="Chapman S.B."/>
            <person name="Gainer-Dewar J."/>
            <person name="Goldberg J."/>
            <person name="Griggs A."/>
            <person name="Gujja S."/>
            <person name="Hansen M."/>
            <person name="Howarth C."/>
            <person name="Imamovic A."/>
            <person name="Ireland A."/>
            <person name="Larimer J."/>
            <person name="McCowan C."/>
            <person name="Murphy C."/>
            <person name="Pearson M."/>
            <person name="Poon T.W."/>
            <person name="Priest M."/>
            <person name="Roberts A."/>
            <person name="Saif S."/>
            <person name="Shea T."/>
            <person name="Sykes S."/>
            <person name="Wortman J."/>
            <person name="Nusbaum C."/>
            <person name="Birren B."/>
        </authorList>
    </citation>
    <scope>NUCLEOTIDE SEQUENCE [LARGE SCALE GENOMIC DNA]</scope>
    <source>
        <strain evidence="1">APO3</strain>
    </source>
</reference>
<proteinExistence type="predicted"/>
<dbReference type="GeneID" id="20805589"/>
<dbReference type="OrthoDB" id="70774at2759"/>
<dbReference type="AlphaFoldDB" id="W4GYF6"/>
<dbReference type="RefSeq" id="XP_009826053.1">
    <property type="nucleotide sequence ID" value="XM_009827751.1"/>
</dbReference>
<dbReference type="InterPro" id="IPR016024">
    <property type="entry name" value="ARM-type_fold"/>
</dbReference>
<dbReference type="InterPro" id="IPR011989">
    <property type="entry name" value="ARM-like"/>
</dbReference>
<protein>
    <submittedName>
        <fullName evidence="1">Uncharacterized protein</fullName>
    </submittedName>
</protein>
<sequence length="211" mass="23186">MTVGEQSRRPIPCDNSLEVIASLTASLSSVIDKTCVLQRLWGVVHLDKSKISIMIDTTLPVLLQLRLSSPEVNYWLAAVLEEFTAFSSFVIHTQPTKVAFLNMLVKLLKVPDPANAFLDSKCTAANSVANLIQVSGEQAAHTIVVDSAGLVGHLCALLHVKRECAQHSSLRALWRLAYYSPTIRDEVSSHLASVCVITINKDIVQIRHHSH</sequence>
<name>W4GYF6_APHAT</name>
<organism evidence="1">
    <name type="scientific">Aphanomyces astaci</name>
    <name type="common">Crayfish plague agent</name>
    <dbReference type="NCBI Taxonomy" id="112090"/>
    <lineage>
        <taxon>Eukaryota</taxon>
        <taxon>Sar</taxon>
        <taxon>Stramenopiles</taxon>
        <taxon>Oomycota</taxon>
        <taxon>Saprolegniomycetes</taxon>
        <taxon>Saprolegniales</taxon>
        <taxon>Verrucalvaceae</taxon>
        <taxon>Aphanomyces</taxon>
    </lineage>
</organism>
<accession>W4GYF6</accession>
<evidence type="ECO:0000313" key="1">
    <source>
        <dbReference type="EMBL" id="ETV84361.1"/>
    </source>
</evidence>
<gene>
    <name evidence="1" type="ORF">H257_03593</name>
</gene>
<dbReference type="Gene3D" id="1.25.10.10">
    <property type="entry name" value="Leucine-rich Repeat Variant"/>
    <property type="match status" value="1"/>
</dbReference>
<dbReference type="VEuPathDB" id="FungiDB:H257_03593"/>
<dbReference type="EMBL" id="KI913119">
    <property type="protein sequence ID" value="ETV84361.1"/>
    <property type="molecule type" value="Genomic_DNA"/>
</dbReference>
<dbReference type="SUPFAM" id="SSF48371">
    <property type="entry name" value="ARM repeat"/>
    <property type="match status" value="1"/>
</dbReference>